<keyword evidence="5 6" id="KW-0472">Membrane</keyword>
<feature type="transmembrane region" description="Helical" evidence="6">
    <location>
        <begin position="182"/>
        <end position="202"/>
    </location>
</feature>
<evidence type="ECO:0000313" key="8">
    <source>
        <dbReference type="EMBL" id="KAA8530264.1"/>
    </source>
</evidence>
<protein>
    <recommendedName>
        <fullName evidence="6">WAT1-related protein</fullName>
    </recommendedName>
</protein>
<dbReference type="InterPro" id="IPR037185">
    <property type="entry name" value="EmrE-like"/>
</dbReference>
<evidence type="ECO:0000256" key="4">
    <source>
        <dbReference type="ARBA" id="ARBA00022989"/>
    </source>
</evidence>
<feature type="domain" description="EamA" evidence="7">
    <location>
        <begin position="25"/>
        <end position="154"/>
    </location>
</feature>
<feature type="transmembrane region" description="Helical" evidence="6">
    <location>
        <begin position="214"/>
        <end position="236"/>
    </location>
</feature>
<organism evidence="8 9">
    <name type="scientific">Nyssa sinensis</name>
    <dbReference type="NCBI Taxonomy" id="561372"/>
    <lineage>
        <taxon>Eukaryota</taxon>
        <taxon>Viridiplantae</taxon>
        <taxon>Streptophyta</taxon>
        <taxon>Embryophyta</taxon>
        <taxon>Tracheophyta</taxon>
        <taxon>Spermatophyta</taxon>
        <taxon>Magnoliopsida</taxon>
        <taxon>eudicotyledons</taxon>
        <taxon>Gunneridae</taxon>
        <taxon>Pentapetalae</taxon>
        <taxon>asterids</taxon>
        <taxon>Cornales</taxon>
        <taxon>Nyssaceae</taxon>
        <taxon>Nyssa</taxon>
    </lineage>
</organism>
<dbReference type="PANTHER" id="PTHR31218">
    <property type="entry name" value="WAT1-RELATED PROTEIN"/>
    <property type="match status" value="1"/>
</dbReference>
<feature type="transmembrane region" description="Helical" evidence="6">
    <location>
        <begin position="43"/>
        <end position="62"/>
    </location>
</feature>
<dbReference type="InterPro" id="IPR030184">
    <property type="entry name" value="WAT1-related"/>
</dbReference>
<dbReference type="GO" id="GO:0016020">
    <property type="term" value="C:membrane"/>
    <property type="evidence" value="ECO:0007669"/>
    <property type="project" value="UniProtKB-SubCell"/>
</dbReference>
<name>A0A5J5AJ25_9ASTE</name>
<evidence type="ECO:0000256" key="2">
    <source>
        <dbReference type="ARBA" id="ARBA00007635"/>
    </source>
</evidence>
<comment type="similarity">
    <text evidence="2 6">Belongs to the drug/metabolite transporter (DMT) superfamily. Plant drug/metabolite exporter (P-DME) (TC 2.A.7.4) family.</text>
</comment>
<comment type="subcellular location">
    <subcellularLocation>
        <location evidence="1 6">Membrane</location>
        <topology evidence="1 6">Multi-pass membrane protein</topology>
    </subcellularLocation>
</comment>
<evidence type="ECO:0000256" key="6">
    <source>
        <dbReference type="RuleBase" id="RU363077"/>
    </source>
</evidence>
<proteinExistence type="inferred from homology"/>
<feature type="transmembrane region" description="Helical" evidence="6">
    <location>
        <begin position="12"/>
        <end position="31"/>
    </location>
</feature>
<sequence>MGKTRYCYREVLPFTAMVTVECTNVGLSTLFKAATLRGLSYRVFIVYTFAIATVALLPFALLSRWKTQLPPFSVSVLWKLCLLAILGFSAQMLGFKGIEYSSPTLSSAISNLTPAFTFALAILFRMEKLVLRSASSQAKILGTIVSISGALVVVLYKGPAVIRTGSPSISLDQLLSSSDSNWALGGLLLTADYLILSIWYIVQAKIVEEYPAKPLIVCLYSLCVTIISAPVCLLTESDSSVWKLRADITLIAILYSGVIGSSFGTVVHTWGLHLKGPVYVALFRPLSIGIAAIMGVIFLGDTLYLGSVIGAIVISVGFYVVMWGKAKEEIGEDIGVSSLESPSTQNAPLLRGYVS</sequence>
<evidence type="ECO:0000256" key="1">
    <source>
        <dbReference type="ARBA" id="ARBA00004141"/>
    </source>
</evidence>
<reference evidence="8 9" key="1">
    <citation type="submission" date="2019-09" db="EMBL/GenBank/DDBJ databases">
        <title>A chromosome-level genome assembly of the Chinese tupelo Nyssa sinensis.</title>
        <authorList>
            <person name="Yang X."/>
            <person name="Kang M."/>
            <person name="Yang Y."/>
            <person name="Xiong H."/>
            <person name="Wang M."/>
            <person name="Zhang Z."/>
            <person name="Wang Z."/>
            <person name="Wu H."/>
            <person name="Ma T."/>
            <person name="Liu J."/>
            <person name="Xi Z."/>
        </authorList>
    </citation>
    <scope>NUCLEOTIDE SEQUENCE [LARGE SCALE GENOMIC DNA]</scope>
    <source>
        <strain evidence="8">J267</strain>
        <tissue evidence="8">Leaf</tissue>
    </source>
</reference>
<dbReference type="InterPro" id="IPR000620">
    <property type="entry name" value="EamA_dom"/>
</dbReference>
<evidence type="ECO:0000256" key="5">
    <source>
        <dbReference type="ARBA" id="ARBA00023136"/>
    </source>
</evidence>
<feature type="transmembrane region" description="Helical" evidence="6">
    <location>
        <begin position="105"/>
        <end position="126"/>
    </location>
</feature>
<accession>A0A5J5AJ25</accession>
<feature type="domain" description="EamA" evidence="7">
    <location>
        <begin position="186"/>
        <end position="322"/>
    </location>
</feature>
<evidence type="ECO:0000256" key="3">
    <source>
        <dbReference type="ARBA" id="ARBA00022692"/>
    </source>
</evidence>
<dbReference type="OrthoDB" id="1727045at2759"/>
<dbReference type="Proteomes" id="UP000325577">
    <property type="component" value="Linkage Group LG2"/>
</dbReference>
<evidence type="ECO:0000313" key="9">
    <source>
        <dbReference type="Proteomes" id="UP000325577"/>
    </source>
</evidence>
<dbReference type="GO" id="GO:0022857">
    <property type="term" value="F:transmembrane transporter activity"/>
    <property type="evidence" value="ECO:0007669"/>
    <property type="project" value="InterPro"/>
</dbReference>
<feature type="transmembrane region" description="Helical" evidence="6">
    <location>
        <begin position="248"/>
        <end position="267"/>
    </location>
</feature>
<dbReference type="SUPFAM" id="SSF103481">
    <property type="entry name" value="Multidrug resistance efflux transporter EmrE"/>
    <property type="match status" value="2"/>
</dbReference>
<dbReference type="AlphaFoldDB" id="A0A5J5AJ25"/>
<feature type="transmembrane region" description="Helical" evidence="6">
    <location>
        <begin position="138"/>
        <end position="162"/>
    </location>
</feature>
<evidence type="ECO:0000259" key="7">
    <source>
        <dbReference type="Pfam" id="PF00892"/>
    </source>
</evidence>
<gene>
    <name evidence="8" type="ORF">F0562_004973</name>
</gene>
<keyword evidence="3 6" id="KW-0812">Transmembrane</keyword>
<keyword evidence="4 6" id="KW-1133">Transmembrane helix</keyword>
<feature type="transmembrane region" description="Helical" evidence="6">
    <location>
        <begin position="304"/>
        <end position="322"/>
    </location>
</feature>
<feature type="transmembrane region" description="Helical" evidence="6">
    <location>
        <begin position="279"/>
        <end position="298"/>
    </location>
</feature>
<dbReference type="Pfam" id="PF00892">
    <property type="entry name" value="EamA"/>
    <property type="match status" value="2"/>
</dbReference>
<dbReference type="EMBL" id="CM018043">
    <property type="protein sequence ID" value="KAA8530264.1"/>
    <property type="molecule type" value="Genomic_DNA"/>
</dbReference>
<feature type="transmembrane region" description="Helical" evidence="6">
    <location>
        <begin position="74"/>
        <end position="93"/>
    </location>
</feature>
<keyword evidence="9" id="KW-1185">Reference proteome</keyword>